<dbReference type="OrthoDB" id="6059310at2759"/>
<dbReference type="InterPro" id="IPR002110">
    <property type="entry name" value="Ankyrin_rpt"/>
</dbReference>
<dbReference type="Pfam" id="PF00023">
    <property type="entry name" value="Ank"/>
    <property type="match status" value="3"/>
</dbReference>
<feature type="repeat" description="ANK" evidence="3">
    <location>
        <begin position="227"/>
        <end position="259"/>
    </location>
</feature>
<feature type="repeat" description="ANK" evidence="3">
    <location>
        <begin position="424"/>
        <end position="456"/>
    </location>
</feature>
<sequence>MSEDIQKSLLKMMKHGERRLEKSDIGSEKDKVERNLFFASVASGNNRSVHSFLLKGIDPNATNEEGRSGLHIAALSSHQDVFGTLLTRGANSDQADKSGITPLMCAAQSGSVVIVDQLLGRGADVTKKTNDGLSAVFYALFNGNTKIAKKLEKQQSCIHQLAEKPTASILEKAVTKNWIKVVRFMHERKCDVSYRAKLVLASQAGLCGHTEMLQYFPVKFDDKVDEDGRSPLRCAVQNGFYDAVKYMLDEGCDVNNNEECVKIAILTGHLDILKLLREKGAPLYEKDEQGVTPIQLALAQGTLDMLKYLLDQGCSLEAHEKMGNLPIMAVSMRQTELPEVLKFLSEKGLKIDEQDPNTGETALLAISQKGPIQAIEFLIDQGCNLSVKNQRDVTPALRAAHNKQEDILMLLGERGAELDIPNRNGETAILCAARNKSLSMVRFLAEKGCKLDTRDILGHSIAYYAVKENNVALLNFLQQRRVSFDDPDNKGMTPLIIAVKCGAIDAIKLLTTRPNLCTIDYKDRAGRTALQHAVQTGKLEIIKYLKEKNANVSTVDCAGNTLLLEALKQKRSYAVLEYLTETLECDIQATNNEIKTAMHYACMDKTNDALMHLLEAESPFDTQDHDGMTPFMISSAQGSESLVTVLKSVGADVNRRNHAGENAVHLAVKSGNLKVVQCFSLFGCVMDQEDNCGITPLMIACSKNELGMVRFLVKKNRADVNAIAHNGRTPAHFACQSGSLELLKLLHSQGAELDNADNNGVTPIFLAAANQNEAFLVYLSNSGCQLAAADMSLKTVLHYAVEGKNEAAVRSLLERDGIDPNALDDSGTSPVMLSVQLGSDSILEALRKKGGRIDETFDQEWRSIAHMACATGNLRLLHETKGQVSLSSRTKSSENCLTIACANGHEEIVNFLIQSKVHISYKNSQGDNALIVAVKSSNLKLVPVLLKAGAKAQDTNKEGNNAAHVLCSKPCTSKLDKVKRLKMETDEHLDDLKRSIEKGLRGQDALKPKFLEVVSRTKELPDHLVKSKLPPGCVSKKLAIKCLSKFFESGTDVNAQNNEGKGALHFAAEVGSKEMIRFLLSKGALIDLKDKHGETPVFGAIRRGKEKVAELLLDRGASASSTNNNGLSVFSLAVAVNSVKVVELLRQTEASLSIDHVVDELKLEDIFKFQNVKHLEFLLSRDFDGKKRENGMTILHHLILAGDIQLLRAVRRNPKCSFLKEIVNDQDADGNSALHLALMTGRLDMAAVLSDLQCRTDLRNARGHLPLHVAVSENKLSLVRWLFDHCKISVRPDAEEPEGTQSPLHLSATMGNLLVFEYLQQKNFKPETVCSNKNNCAHYAAIHGNLHILEAIFGCPERENLLKEENCQNLTPLLCAILNGHERVARFLYEKNPVMPPTAINLLVQRGHQQMFDWVSKTERPGTALLSAVCSGNLHLIKKLIRDSTDWQKNIDEDQQDSFAHVAASFGHGHLLRFLNDKQVNLDLKNKNGDTPLLKCASSGHLVLMKLLQEFNCIVEEKNEMDRSIVHLASIGSDGRRGHLKVLKFASDQQLPLDEADSQGNTGLMYACRRGFKDIAEYLASSQCDANKANSRKLTAVHLAVLSGRSDILEVLYKHGADLNATDANETTPLMIAAYRHHLDCMSFLVDRLDEAAICKQNKFGWTALKIARRSGLPACATSEMESMLSRKIQLPPESEHSKTIPEEEIVTDIDMNLSAHQQRQPLQVDKNLAVEENPQELNNDEEDRSSNLVDTRCRKPKLVADLAVVSGTGDQQDGQNEPSAVDEDKDEEEADSSSPRRQFPSVKQMSAMPVPGVPPELPNCAQQ</sequence>
<dbReference type="InterPro" id="IPR036770">
    <property type="entry name" value="Ankyrin_rpt-contain_sf"/>
</dbReference>
<feature type="compositionally biased region" description="Polar residues" evidence="4">
    <location>
        <begin position="1769"/>
        <end position="1779"/>
    </location>
</feature>
<gene>
    <name evidence="5" type="ORF">BOX15_Mlig033138g2</name>
</gene>
<feature type="compositionally biased region" description="Acidic residues" evidence="4">
    <location>
        <begin position="1781"/>
        <end position="1792"/>
    </location>
</feature>
<keyword evidence="2 3" id="KW-0040">ANK repeat</keyword>
<dbReference type="STRING" id="282301.A0A267DFQ1"/>
<evidence type="ECO:0000256" key="1">
    <source>
        <dbReference type="ARBA" id="ARBA00022737"/>
    </source>
</evidence>
<protein>
    <submittedName>
        <fullName evidence="5">Uncharacterized protein</fullName>
    </submittedName>
</protein>
<dbReference type="PRINTS" id="PR01415">
    <property type="entry name" value="ANKYRIN"/>
</dbReference>
<organism evidence="5 6">
    <name type="scientific">Macrostomum lignano</name>
    <dbReference type="NCBI Taxonomy" id="282301"/>
    <lineage>
        <taxon>Eukaryota</taxon>
        <taxon>Metazoa</taxon>
        <taxon>Spiralia</taxon>
        <taxon>Lophotrochozoa</taxon>
        <taxon>Platyhelminthes</taxon>
        <taxon>Rhabditophora</taxon>
        <taxon>Macrostomorpha</taxon>
        <taxon>Macrostomida</taxon>
        <taxon>Macrostomidae</taxon>
        <taxon>Macrostomum</taxon>
    </lineage>
</organism>
<feature type="repeat" description="ANK" evidence="3">
    <location>
        <begin position="1592"/>
        <end position="1624"/>
    </location>
</feature>
<dbReference type="SMART" id="SM00248">
    <property type="entry name" value="ANK"/>
    <property type="match status" value="41"/>
</dbReference>
<dbReference type="EMBL" id="NIVC01004413">
    <property type="protein sequence ID" value="PAA47547.1"/>
    <property type="molecule type" value="Genomic_DNA"/>
</dbReference>
<accession>A0A267DFQ1</accession>
<evidence type="ECO:0000256" key="3">
    <source>
        <dbReference type="PROSITE-ProRule" id="PRU00023"/>
    </source>
</evidence>
<feature type="repeat" description="ANK" evidence="3">
    <location>
        <begin position="358"/>
        <end position="390"/>
    </location>
</feature>
<evidence type="ECO:0000313" key="5">
    <source>
        <dbReference type="EMBL" id="PAA47547.1"/>
    </source>
</evidence>
<reference evidence="5 6" key="1">
    <citation type="submission" date="2017-06" db="EMBL/GenBank/DDBJ databases">
        <title>A platform for efficient transgenesis in Macrostomum lignano, a flatworm model organism for stem cell research.</title>
        <authorList>
            <person name="Berezikov E."/>
        </authorList>
    </citation>
    <scope>NUCLEOTIDE SEQUENCE [LARGE SCALE GENOMIC DNA]</scope>
    <source>
        <strain evidence="5">DV1</strain>
        <tissue evidence="5">Whole organism</tissue>
    </source>
</reference>
<dbReference type="Pfam" id="PF12796">
    <property type="entry name" value="Ank_2"/>
    <property type="match status" value="10"/>
</dbReference>
<dbReference type="PROSITE" id="PS50088">
    <property type="entry name" value="ANK_REPEAT"/>
    <property type="match status" value="14"/>
</dbReference>
<feature type="region of interest" description="Disordered" evidence="4">
    <location>
        <begin position="1766"/>
        <end position="1824"/>
    </location>
</feature>
<feature type="repeat" description="ANK" evidence="3">
    <location>
        <begin position="925"/>
        <end position="957"/>
    </location>
</feature>
<feature type="repeat" description="ANK" evidence="3">
    <location>
        <begin position="289"/>
        <end position="321"/>
    </location>
</feature>
<feature type="repeat" description="ANK" evidence="3">
    <location>
        <begin position="1229"/>
        <end position="1261"/>
    </location>
</feature>
<keyword evidence="1" id="KW-0677">Repeat</keyword>
<feature type="repeat" description="ANK" evidence="3">
    <location>
        <begin position="1092"/>
        <end position="1124"/>
    </location>
</feature>
<dbReference type="PANTHER" id="PTHR24123">
    <property type="entry name" value="ANKYRIN REPEAT-CONTAINING"/>
    <property type="match status" value="1"/>
</dbReference>
<dbReference type="Pfam" id="PF13637">
    <property type="entry name" value="Ank_4"/>
    <property type="match status" value="2"/>
</dbReference>
<dbReference type="SUPFAM" id="SSF48403">
    <property type="entry name" value="Ankyrin repeat"/>
    <property type="match status" value="5"/>
</dbReference>
<evidence type="ECO:0000313" key="6">
    <source>
        <dbReference type="Proteomes" id="UP000215902"/>
    </source>
</evidence>
<dbReference type="InterPro" id="IPR051165">
    <property type="entry name" value="Multifunctional_ANK_Repeat"/>
</dbReference>
<feature type="repeat" description="ANK" evidence="3">
    <location>
        <begin position="626"/>
        <end position="658"/>
    </location>
</feature>
<dbReference type="PANTHER" id="PTHR24123:SF33">
    <property type="entry name" value="PROTEIN HOS4"/>
    <property type="match status" value="1"/>
</dbReference>
<evidence type="ECO:0000256" key="4">
    <source>
        <dbReference type="SAM" id="MobiDB-lite"/>
    </source>
</evidence>
<feature type="repeat" description="ANK" evidence="3">
    <location>
        <begin position="1059"/>
        <end position="1091"/>
    </location>
</feature>
<comment type="caution">
    <text evidence="5">The sequence shown here is derived from an EMBL/GenBank/DDBJ whole genome shotgun (WGS) entry which is preliminary data.</text>
</comment>
<keyword evidence="6" id="KW-1185">Reference proteome</keyword>
<proteinExistence type="predicted"/>
<name>A0A267DFQ1_9PLAT</name>
<feature type="repeat" description="ANK" evidence="3">
    <location>
        <begin position="726"/>
        <end position="758"/>
    </location>
</feature>
<feature type="repeat" description="ANK" evidence="3">
    <location>
        <begin position="65"/>
        <end position="97"/>
    </location>
</feature>
<dbReference type="Gene3D" id="1.25.40.20">
    <property type="entry name" value="Ankyrin repeat-containing domain"/>
    <property type="match status" value="10"/>
</dbReference>
<evidence type="ECO:0000256" key="2">
    <source>
        <dbReference type="ARBA" id="ARBA00023043"/>
    </source>
</evidence>
<dbReference type="PROSITE" id="PS50297">
    <property type="entry name" value="ANK_REP_REGION"/>
    <property type="match status" value="11"/>
</dbReference>
<dbReference type="Proteomes" id="UP000215902">
    <property type="component" value="Unassembled WGS sequence"/>
</dbReference>
<feature type="repeat" description="ANK" evidence="3">
    <location>
        <begin position="98"/>
        <end position="130"/>
    </location>
</feature>
<feature type="region of interest" description="Disordered" evidence="4">
    <location>
        <begin position="1732"/>
        <end position="1753"/>
    </location>
</feature>
<feature type="repeat" description="ANK" evidence="3">
    <location>
        <begin position="525"/>
        <end position="557"/>
    </location>
</feature>